<gene>
    <name evidence="3" type="primary">LOC117539033</name>
</gene>
<evidence type="ECO:0000256" key="1">
    <source>
        <dbReference type="SAM" id="MobiDB-lite"/>
    </source>
</evidence>
<protein>
    <submittedName>
        <fullName evidence="3">Myelin transcription factor 1-like</fullName>
    </submittedName>
</protein>
<dbReference type="KEGG" id="gacu:117539033"/>
<dbReference type="AlphaFoldDB" id="A0A6P8TAX5"/>
<keyword evidence="2" id="KW-1185">Reference proteome</keyword>
<reference evidence="3" key="1">
    <citation type="submission" date="2025-08" db="UniProtKB">
        <authorList>
            <consortium name="RefSeq"/>
        </authorList>
    </citation>
    <scope>IDENTIFICATION</scope>
</reference>
<feature type="non-terminal residue" evidence="3">
    <location>
        <position position="144"/>
    </location>
</feature>
<dbReference type="OrthoDB" id="8961830at2759"/>
<dbReference type="Proteomes" id="UP000515161">
    <property type="component" value="Unplaced"/>
</dbReference>
<proteinExistence type="predicted"/>
<evidence type="ECO:0000313" key="3">
    <source>
        <dbReference type="RefSeq" id="XP_034060926.1"/>
    </source>
</evidence>
<feature type="region of interest" description="Disordered" evidence="1">
    <location>
        <begin position="33"/>
        <end position="58"/>
    </location>
</feature>
<accession>A0A6P8TAX5</accession>
<feature type="compositionally biased region" description="Basic and acidic residues" evidence="1">
    <location>
        <begin position="125"/>
        <end position="144"/>
    </location>
</feature>
<feature type="region of interest" description="Disordered" evidence="1">
    <location>
        <begin position="84"/>
        <end position="144"/>
    </location>
</feature>
<dbReference type="InParanoid" id="A0A6P8TAX5"/>
<organism evidence="2 3">
    <name type="scientific">Gymnodraco acuticeps</name>
    <name type="common">Antarctic dragonfish</name>
    <dbReference type="NCBI Taxonomy" id="8218"/>
    <lineage>
        <taxon>Eukaryota</taxon>
        <taxon>Metazoa</taxon>
        <taxon>Chordata</taxon>
        <taxon>Craniata</taxon>
        <taxon>Vertebrata</taxon>
        <taxon>Euteleostomi</taxon>
        <taxon>Actinopterygii</taxon>
        <taxon>Neopterygii</taxon>
        <taxon>Teleostei</taxon>
        <taxon>Neoteleostei</taxon>
        <taxon>Acanthomorphata</taxon>
        <taxon>Eupercaria</taxon>
        <taxon>Perciformes</taxon>
        <taxon>Notothenioidei</taxon>
        <taxon>Bathydraconidae</taxon>
        <taxon>Gymnodraco</taxon>
    </lineage>
</organism>
<dbReference type="GeneID" id="117539033"/>
<evidence type="ECO:0000313" key="2">
    <source>
        <dbReference type="Proteomes" id="UP000515161"/>
    </source>
</evidence>
<name>A0A6P8TAX5_GYMAC</name>
<dbReference type="RefSeq" id="XP_034060926.1">
    <property type="nucleotide sequence ID" value="XM_034205035.1"/>
</dbReference>
<sequence>MKLCRAFLENEFRGELVNQRWTRGERTSSRCQASQRLQSRRPIMMSVEGDDKRTRTRSKGIRVPIELVGQELSILGCPIARKRRLEEAEQEQDAELPPPKRRSNPLKLALDEGFSAESDGSSEGEGEKDGERGAETKEGEKDGE</sequence>